<comment type="caution">
    <text evidence="1">The sequence shown here is derived from an EMBL/GenBank/DDBJ whole genome shotgun (WGS) entry which is preliminary data.</text>
</comment>
<accession>A0ACC0LYZ7</accession>
<reference evidence="1" key="1">
    <citation type="submission" date="2022-02" db="EMBL/GenBank/DDBJ databases">
        <title>Plant Genome Project.</title>
        <authorList>
            <person name="Zhang R.-G."/>
        </authorList>
    </citation>
    <scope>NUCLEOTIDE SEQUENCE</scope>
    <source>
        <strain evidence="1">AT1</strain>
    </source>
</reference>
<organism evidence="1 2">
    <name type="scientific">Rhododendron molle</name>
    <name type="common">Chinese azalea</name>
    <name type="synonym">Azalea mollis</name>
    <dbReference type="NCBI Taxonomy" id="49168"/>
    <lineage>
        <taxon>Eukaryota</taxon>
        <taxon>Viridiplantae</taxon>
        <taxon>Streptophyta</taxon>
        <taxon>Embryophyta</taxon>
        <taxon>Tracheophyta</taxon>
        <taxon>Spermatophyta</taxon>
        <taxon>Magnoliopsida</taxon>
        <taxon>eudicotyledons</taxon>
        <taxon>Gunneridae</taxon>
        <taxon>Pentapetalae</taxon>
        <taxon>asterids</taxon>
        <taxon>Ericales</taxon>
        <taxon>Ericaceae</taxon>
        <taxon>Ericoideae</taxon>
        <taxon>Rhodoreae</taxon>
        <taxon>Rhododendron</taxon>
    </lineage>
</organism>
<name>A0ACC0LYZ7_RHOML</name>
<protein>
    <submittedName>
        <fullName evidence="1">Uncharacterized protein</fullName>
    </submittedName>
</protein>
<evidence type="ECO:0000313" key="1">
    <source>
        <dbReference type="EMBL" id="KAI8533885.1"/>
    </source>
</evidence>
<dbReference type="Proteomes" id="UP001062846">
    <property type="component" value="Chromosome 10"/>
</dbReference>
<dbReference type="EMBL" id="CM046397">
    <property type="protein sequence ID" value="KAI8533885.1"/>
    <property type="molecule type" value="Genomic_DNA"/>
</dbReference>
<sequence length="134" mass="14843">MSVVGGESSSPIDRFGKCGPEALGNSYSGPPINSPNNHSITVNICTNYFGLVLCIVLRNTMLRIFQPLDCAFDDSVLILTINDREPFITEMRSEPSDAPDSSEMRSTVLCTLLRNTIPRLTSHSHWSLQISHFQ</sequence>
<gene>
    <name evidence="1" type="ORF">RHMOL_Rhmol10G0045100</name>
</gene>
<evidence type="ECO:0000313" key="2">
    <source>
        <dbReference type="Proteomes" id="UP001062846"/>
    </source>
</evidence>
<keyword evidence="2" id="KW-1185">Reference proteome</keyword>
<proteinExistence type="predicted"/>